<evidence type="ECO:0008006" key="3">
    <source>
        <dbReference type="Google" id="ProtNLM"/>
    </source>
</evidence>
<protein>
    <recommendedName>
        <fullName evidence="3">Outer membrane protein beta-barrel domain-containing protein</fullName>
    </recommendedName>
</protein>
<gene>
    <name evidence="1" type="ORF">L21SP2_1855</name>
</gene>
<keyword evidence="2" id="KW-1185">Reference proteome</keyword>
<proteinExistence type="predicted"/>
<dbReference type="KEGG" id="slr:L21SP2_1855"/>
<dbReference type="STRING" id="1307761.L21SP2_1855"/>
<dbReference type="AlphaFoldDB" id="V5WHY4"/>
<dbReference type="Proteomes" id="UP000018680">
    <property type="component" value="Chromosome"/>
</dbReference>
<evidence type="ECO:0000313" key="1">
    <source>
        <dbReference type="EMBL" id="AHC15230.1"/>
    </source>
</evidence>
<dbReference type="EMBL" id="CP006939">
    <property type="protein sequence ID" value="AHC15230.1"/>
    <property type="molecule type" value="Genomic_DNA"/>
</dbReference>
<dbReference type="eggNOG" id="ENOG5034C2R">
    <property type="taxonomic scope" value="Bacteria"/>
</dbReference>
<reference evidence="1 2" key="1">
    <citation type="journal article" date="2015" name="Stand. Genomic Sci.">
        <title>Complete genome sequence and description of Salinispira pacifica gen. nov., sp. nov., a novel spirochaete isolated form a hypersaline microbial mat.</title>
        <authorList>
            <person name="Ben Hania W."/>
            <person name="Joseph M."/>
            <person name="Schumann P."/>
            <person name="Bunk B."/>
            <person name="Fiebig A."/>
            <person name="Sproer C."/>
            <person name="Klenk H.P."/>
            <person name="Fardeau M.L."/>
            <person name="Spring S."/>
        </authorList>
    </citation>
    <scope>NUCLEOTIDE SEQUENCE [LARGE SCALE GENOMIC DNA]</scope>
    <source>
        <strain evidence="1 2">L21-RPul-D2</strain>
    </source>
</reference>
<name>V5WHY4_9SPIO</name>
<dbReference type="NCBIfam" id="NF047328">
    <property type="entry name" value="OMP_TP0733"/>
    <property type="match status" value="1"/>
</dbReference>
<dbReference type="OrthoDB" id="369649at2"/>
<evidence type="ECO:0000313" key="2">
    <source>
        <dbReference type="Proteomes" id="UP000018680"/>
    </source>
</evidence>
<dbReference type="HOGENOM" id="CLU_097950_0_0_12"/>
<sequence length="200" mass="22134">MLIAALPLSAQDLPEGEPEEERVEITRVLGDQYLTIGLGTPIPLFIYDPPGSDGESAVKPMNLKVGMAGGLGWSAFVNNNMSLGLEVNASYNADPNGEGFFIVPMGLQTNYFLRAFPFEIPLHFGSGLTISRYKDLTTFSFMLKGGAAMYWNATEDWSFGLNLNYWWLPEIYRDNGSGAPASMTRFGNFLEVTIRAMYNF</sequence>
<accession>V5WHY4</accession>
<organism evidence="1 2">
    <name type="scientific">Salinispira pacifica</name>
    <dbReference type="NCBI Taxonomy" id="1307761"/>
    <lineage>
        <taxon>Bacteria</taxon>
        <taxon>Pseudomonadati</taxon>
        <taxon>Spirochaetota</taxon>
        <taxon>Spirochaetia</taxon>
        <taxon>Spirochaetales</taxon>
        <taxon>Spirochaetaceae</taxon>
        <taxon>Salinispira</taxon>
    </lineage>
</organism>